<dbReference type="RefSeq" id="WP_125127530.1">
    <property type="nucleotide sequence ID" value="NZ_RHJS01000002.1"/>
</dbReference>
<dbReference type="Gene3D" id="3.10.20.800">
    <property type="match status" value="1"/>
</dbReference>
<evidence type="ECO:0000259" key="9">
    <source>
        <dbReference type="PROSITE" id="PS52029"/>
    </source>
</evidence>
<feature type="domain" description="L,D-TPase catalytic" evidence="9">
    <location>
        <begin position="602"/>
        <end position="731"/>
    </location>
</feature>
<evidence type="ECO:0000256" key="8">
    <source>
        <dbReference type="SAM" id="Phobius"/>
    </source>
</evidence>
<feature type="active site" description="Nucleophile" evidence="6">
    <location>
        <position position="707"/>
    </location>
</feature>
<dbReference type="CDD" id="cd16913">
    <property type="entry name" value="YkuD_like"/>
    <property type="match status" value="1"/>
</dbReference>
<feature type="compositionally biased region" description="Basic and acidic residues" evidence="7">
    <location>
        <begin position="164"/>
        <end position="207"/>
    </location>
</feature>
<feature type="compositionally biased region" description="Basic and acidic residues" evidence="7">
    <location>
        <begin position="109"/>
        <end position="143"/>
    </location>
</feature>
<evidence type="ECO:0000256" key="7">
    <source>
        <dbReference type="SAM" id="MobiDB-lite"/>
    </source>
</evidence>
<feature type="region of interest" description="Disordered" evidence="7">
    <location>
        <begin position="25"/>
        <end position="266"/>
    </location>
</feature>
<keyword evidence="2" id="KW-0808">Transferase</keyword>
<evidence type="ECO:0000256" key="6">
    <source>
        <dbReference type="PROSITE-ProRule" id="PRU01373"/>
    </source>
</evidence>
<dbReference type="Gene3D" id="2.40.440.10">
    <property type="entry name" value="L,D-transpeptidase catalytic domain-like"/>
    <property type="match status" value="1"/>
</dbReference>
<evidence type="ECO:0000256" key="2">
    <source>
        <dbReference type="ARBA" id="ARBA00022679"/>
    </source>
</evidence>
<dbReference type="InterPro" id="IPR038063">
    <property type="entry name" value="Transpep_catalytic_dom"/>
</dbReference>
<dbReference type="PANTHER" id="PTHR30582:SF33">
    <property type="entry name" value="EXPORTED PROTEIN"/>
    <property type="match status" value="1"/>
</dbReference>
<dbReference type="AlphaFoldDB" id="A0A426DGS8"/>
<dbReference type="PANTHER" id="PTHR30582">
    <property type="entry name" value="L,D-TRANSPEPTIDASE"/>
    <property type="match status" value="1"/>
</dbReference>
<dbReference type="Pfam" id="PF03734">
    <property type="entry name" value="YkuD"/>
    <property type="match status" value="1"/>
</dbReference>
<dbReference type="Proteomes" id="UP000274920">
    <property type="component" value="Unassembled WGS sequence"/>
</dbReference>
<keyword evidence="8" id="KW-0472">Membrane</keyword>
<gene>
    <name evidence="10" type="ORF">EBB54_11705</name>
</gene>
<accession>A0A426DGS8</accession>
<dbReference type="PROSITE" id="PS52029">
    <property type="entry name" value="LD_TPASE"/>
    <property type="match status" value="1"/>
</dbReference>
<evidence type="ECO:0000256" key="1">
    <source>
        <dbReference type="ARBA" id="ARBA00004752"/>
    </source>
</evidence>
<dbReference type="GO" id="GO:0071555">
    <property type="term" value="P:cell wall organization"/>
    <property type="evidence" value="ECO:0007669"/>
    <property type="project" value="UniProtKB-UniRule"/>
</dbReference>
<keyword evidence="8" id="KW-0812">Transmembrane</keyword>
<feature type="compositionally biased region" description="Acidic residues" evidence="7">
    <location>
        <begin position="25"/>
        <end position="37"/>
    </location>
</feature>
<name>A0A426DGS8_9FIRM</name>
<evidence type="ECO:0000256" key="4">
    <source>
        <dbReference type="ARBA" id="ARBA00022984"/>
    </source>
</evidence>
<dbReference type="SUPFAM" id="SSF141523">
    <property type="entry name" value="L,D-transpeptidase catalytic domain-like"/>
    <property type="match status" value="1"/>
</dbReference>
<feature type="compositionally biased region" description="Basic and acidic residues" evidence="7">
    <location>
        <begin position="65"/>
        <end position="78"/>
    </location>
</feature>
<dbReference type="InterPro" id="IPR005490">
    <property type="entry name" value="LD_TPept_cat_dom"/>
</dbReference>
<dbReference type="EMBL" id="RHJS01000002">
    <property type="protein sequence ID" value="RRK31965.1"/>
    <property type="molecule type" value="Genomic_DNA"/>
</dbReference>
<comment type="caution">
    <text evidence="10">The sequence shown here is derived from an EMBL/GenBank/DDBJ whole genome shotgun (WGS) entry which is preliminary data.</text>
</comment>
<dbReference type="Pfam" id="PF12229">
    <property type="entry name" value="PG_binding_4"/>
    <property type="match status" value="2"/>
</dbReference>
<organism evidence="10 11">
    <name type="scientific">Schaedlerella arabinosiphila</name>
    <dbReference type="NCBI Taxonomy" id="2044587"/>
    <lineage>
        <taxon>Bacteria</taxon>
        <taxon>Bacillati</taxon>
        <taxon>Bacillota</taxon>
        <taxon>Clostridia</taxon>
        <taxon>Lachnospirales</taxon>
        <taxon>Lachnospiraceae</taxon>
        <taxon>Schaedlerella</taxon>
    </lineage>
</organism>
<feature type="compositionally biased region" description="Basic and acidic residues" evidence="7">
    <location>
        <begin position="38"/>
        <end position="57"/>
    </location>
</feature>
<dbReference type="GO" id="GO:0008360">
    <property type="term" value="P:regulation of cell shape"/>
    <property type="evidence" value="ECO:0007669"/>
    <property type="project" value="UniProtKB-UniRule"/>
</dbReference>
<keyword evidence="8" id="KW-1133">Transmembrane helix</keyword>
<dbReference type="GO" id="GO:0005576">
    <property type="term" value="C:extracellular region"/>
    <property type="evidence" value="ECO:0007669"/>
    <property type="project" value="TreeGrafter"/>
</dbReference>
<evidence type="ECO:0000313" key="11">
    <source>
        <dbReference type="Proteomes" id="UP000274920"/>
    </source>
</evidence>
<feature type="active site" description="Proton donor/acceptor" evidence="6">
    <location>
        <position position="685"/>
    </location>
</feature>
<reference evidence="10" key="1">
    <citation type="submission" date="2018-10" db="EMBL/GenBank/DDBJ databases">
        <title>Schaedlerella arabinophila gen. nov. sp. nov., isolated from the mouse intestinal tract and comparative analysis with the genome of the closely related altered Schaedler flora strain ASF502.</title>
        <authorList>
            <person name="Miyake S."/>
            <person name="Soh M."/>
            <person name="Seedorf H."/>
        </authorList>
    </citation>
    <scope>NUCLEOTIDE SEQUENCE [LARGE SCALE GENOMIC DNA]</scope>
    <source>
        <strain evidence="10">DSM 106076</strain>
    </source>
</reference>
<dbReference type="UniPathway" id="UPA00219"/>
<keyword evidence="11" id="KW-1185">Reference proteome</keyword>
<sequence>MSKNAKDLNDDFYSGEEINYEDYYLDDEDEYLDEDEDIHGNMRESIREHRGGPDKAPIDPNPVKKTSEKHPEDSDIGKAAEQYPSGPEGKREGADIPYQASGTNTQNLEVRDQKDMKKEINKNPDKKREEPVKRDTGKIKNGPEKSGTQKSGAVKQEAPKAGAGKKEAPKTSTGKKEAPKDLAGKKEVPKANAVKKEAPKGAAEKPGPKSGPERTGASKSTPGKAGAKKTDPGKPGVQKNGGKRPGTRKSSGNPAKATGSGRRQKKSGLPVALITVGVFIGVCAAAYIGVSVYFMSHFYMNTEINGHDFSRQTVEDVKEYIQQQVKGYSLTIREKDNKTDTISGAEISLEYKENQDIENVLKNQNAFLWPQAFFVKNSSKATVEVSYDRDALEKKIHNLQAVKAEQTPPTSAYPKFNGTEYEVEPEVTGTEVNQDLLREKIHQYISEFQPELDMVAENCYALPKYTSESGDVRAACNEMNEYLKASITYSMDQPVVVDKTLISNWVSADENMKVTFDEAAVREWLREFGKQYDTVGKTRTITSPWGKTVEVSGGTYGWSVDEDAEFPALVESIKKGEVVTREPIYVPGQTAASRGPQDWGNTYAEVDLSGQHMWFIVDGAIALETDVVTGVPNPARETPSGVYSILEKELNSTLVGEIDPATGQPEYRTPVAYWMRVTWSGIGFHDANWQPAFGGSLYATGAGSHGCINMPVDQAGALYNMMPVGTPVIIHY</sequence>
<dbReference type="InterPro" id="IPR050979">
    <property type="entry name" value="LD-transpeptidase"/>
</dbReference>
<dbReference type="GO" id="GO:0018104">
    <property type="term" value="P:peptidoglycan-protein cross-linking"/>
    <property type="evidence" value="ECO:0007669"/>
    <property type="project" value="TreeGrafter"/>
</dbReference>
<keyword evidence="4 6" id="KW-0573">Peptidoglycan synthesis</keyword>
<dbReference type="GO" id="GO:0071972">
    <property type="term" value="F:peptidoglycan L,D-transpeptidase activity"/>
    <property type="evidence" value="ECO:0007669"/>
    <property type="project" value="TreeGrafter"/>
</dbReference>
<proteinExistence type="predicted"/>
<comment type="pathway">
    <text evidence="1 6">Cell wall biogenesis; peptidoglycan biosynthesis.</text>
</comment>
<dbReference type="GO" id="GO:0016740">
    <property type="term" value="F:transferase activity"/>
    <property type="evidence" value="ECO:0007669"/>
    <property type="project" value="UniProtKB-KW"/>
</dbReference>
<evidence type="ECO:0000313" key="10">
    <source>
        <dbReference type="EMBL" id="RRK31965.1"/>
    </source>
</evidence>
<dbReference type="InterPro" id="IPR038054">
    <property type="entry name" value="LD_TPept-like_central_sf"/>
</dbReference>
<evidence type="ECO:0000256" key="5">
    <source>
        <dbReference type="ARBA" id="ARBA00023316"/>
    </source>
</evidence>
<evidence type="ECO:0000256" key="3">
    <source>
        <dbReference type="ARBA" id="ARBA00022960"/>
    </source>
</evidence>
<feature type="transmembrane region" description="Helical" evidence="8">
    <location>
        <begin position="271"/>
        <end position="295"/>
    </location>
</feature>
<dbReference type="SUPFAM" id="SSF143985">
    <property type="entry name" value="L,D-transpeptidase pre-catalytic domain-like"/>
    <property type="match status" value="1"/>
</dbReference>
<keyword evidence="5 6" id="KW-0961">Cell wall biogenesis/degradation</keyword>
<keyword evidence="3 6" id="KW-0133">Cell shape</keyword>
<protein>
    <recommendedName>
        <fullName evidence="9">L,D-TPase catalytic domain-containing protein</fullName>
    </recommendedName>
</protein>
<dbReference type="InterPro" id="IPR022029">
    <property type="entry name" value="YoaR-like_PG-bd"/>
</dbReference>